<dbReference type="PANTHER" id="PTHR43143:SF1">
    <property type="entry name" value="SERINE_THREONINE-PROTEIN PHOSPHATASE CPPED1"/>
    <property type="match status" value="1"/>
</dbReference>
<dbReference type="EMBL" id="CP003422">
    <property type="protein sequence ID" value="AFH59759.1"/>
    <property type="molecule type" value="Genomic_DNA"/>
</dbReference>
<evidence type="ECO:0000259" key="3">
    <source>
        <dbReference type="Pfam" id="PF00149"/>
    </source>
</evidence>
<feature type="signal peptide" evidence="2">
    <location>
        <begin position="1"/>
        <end position="25"/>
    </location>
</feature>
<dbReference type="AlphaFoldDB" id="I0BBL2"/>
<organism evidence="4 5">
    <name type="scientific">Paenibacillus mucilaginosus K02</name>
    <dbReference type="NCBI Taxonomy" id="997761"/>
    <lineage>
        <taxon>Bacteria</taxon>
        <taxon>Bacillati</taxon>
        <taxon>Bacillota</taxon>
        <taxon>Bacilli</taxon>
        <taxon>Bacillales</taxon>
        <taxon>Paenibacillaceae</taxon>
        <taxon>Paenibacillus</taxon>
    </lineage>
</organism>
<evidence type="ECO:0000313" key="5">
    <source>
        <dbReference type="Proteomes" id="UP000007392"/>
    </source>
</evidence>
<dbReference type="HOGENOM" id="CLU_054708_1_0_9"/>
<evidence type="ECO:0000256" key="1">
    <source>
        <dbReference type="SAM" id="MobiDB-lite"/>
    </source>
</evidence>
<dbReference type="InterPro" id="IPR004843">
    <property type="entry name" value="Calcineurin-like_PHP"/>
</dbReference>
<feature type="domain" description="Calcineurin-like phosphoesterase" evidence="3">
    <location>
        <begin position="76"/>
        <end position="293"/>
    </location>
</feature>
<sequence>MRRFLKNTMLSISLLPALIASSAAAPLLHSPGILAQAGSGTGSLKPDSRSVQTLSASAGKPGVPAPPIPQAQPSFTFAVLSDVHVQAWNKASHRKLSQALNDIEAINPDTTALVLNGDLTEGLTEDYVKLQDLLQDNPHPDTIFTSIGNHEFFKAWYNSNREWNGNTFPNGETEQASISRFLTFAGREQIYTSQVLSGHQFIFLGSERYRQSDPNNGEDAYLSDAQLNWLKSTLKSSEPGKPIFVFLHQPLPYTVSGTHFCCTNNRAVIQHEELKKILSGYPQVILFSGHTHWELKHPQTLVQDKFTMVNSSAVIETWREKPGGGDQINGPEESEGLYVEVYPDRVQIKGRDFYRHSWVPEAQFTVTPES</sequence>
<reference evidence="4 5" key="1">
    <citation type="submission" date="2013-06" db="EMBL/GenBank/DDBJ databases">
        <title>Complete genome sequence of Paenibacillus mucilaginosus K02.</title>
        <authorList>
            <person name="Xiao B."/>
            <person name="Sun L."/>
            <person name="Xiao L."/>
            <person name="Lian B."/>
        </authorList>
    </citation>
    <scope>NUCLEOTIDE SEQUENCE [LARGE SCALE GENOMIC DNA]</scope>
    <source>
        <strain evidence="4 5">K02</strain>
    </source>
</reference>
<feature type="region of interest" description="Disordered" evidence="1">
    <location>
        <begin position="39"/>
        <end position="63"/>
    </location>
</feature>
<feature type="chain" id="PRO_5038440957" evidence="2">
    <location>
        <begin position="26"/>
        <end position="370"/>
    </location>
</feature>
<dbReference type="Proteomes" id="UP000007392">
    <property type="component" value="Chromosome"/>
</dbReference>
<name>I0BBL2_9BACL</name>
<protein>
    <submittedName>
        <fullName evidence="4">Phosphohydrolase</fullName>
    </submittedName>
</protein>
<gene>
    <name evidence="4" type="ORF">B2K_03285</name>
</gene>
<dbReference type="RefSeq" id="WP_014649345.1">
    <property type="nucleotide sequence ID" value="NC_017672.3"/>
</dbReference>
<proteinExistence type="predicted"/>
<keyword evidence="2" id="KW-0732">Signal</keyword>
<dbReference type="PATRIC" id="fig|997761.3.peg.654"/>
<dbReference type="OrthoDB" id="1645838at2"/>
<evidence type="ECO:0000256" key="2">
    <source>
        <dbReference type="SAM" id="SignalP"/>
    </source>
</evidence>
<evidence type="ECO:0000313" key="4">
    <source>
        <dbReference type="EMBL" id="AFH59759.1"/>
    </source>
</evidence>
<dbReference type="InterPro" id="IPR029052">
    <property type="entry name" value="Metallo-depent_PP-like"/>
</dbReference>
<dbReference type="KEGG" id="pmw:B2K_03285"/>
<dbReference type="GO" id="GO:0016787">
    <property type="term" value="F:hydrolase activity"/>
    <property type="evidence" value="ECO:0007669"/>
    <property type="project" value="UniProtKB-KW"/>
</dbReference>
<dbReference type="Gene3D" id="3.60.21.10">
    <property type="match status" value="1"/>
</dbReference>
<accession>I0BBL2</accession>
<dbReference type="Pfam" id="PF00149">
    <property type="entry name" value="Metallophos"/>
    <property type="match status" value="1"/>
</dbReference>
<dbReference type="SUPFAM" id="SSF56300">
    <property type="entry name" value="Metallo-dependent phosphatases"/>
    <property type="match status" value="1"/>
</dbReference>
<dbReference type="PANTHER" id="PTHR43143">
    <property type="entry name" value="METALLOPHOSPHOESTERASE, CALCINEURIN SUPERFAMILY"/>
    <property type="match status" value="1"/>
</dbReference>
<keyword evidence="4" id="KW-0378">Hydrolase</keyword>
<dbReference type="InterPro" id="IPR051918">
    <property type="entry name" value="STPP_CPPED1"/>
</dbReference>